<dbReference type="AlphaFoldDB" id="A0A122I9E2"/>
<evidence type="ECO:0000313" key="10">
    <source>
        <dbReference type="Proteomes" id="UP000516480"/>
    </source>
</evidence>
<evidence type="ECO:0000313" key="6">
    <source>
        <dbReference type="Proteomes" id="UP000069549"/>
    </source>
</evidence>
<dbReference type="Proteomes" id="UP000220214">
    <property type="component" value="Chromosome 9"/>
</dbReference>
<dbReference type="Proteomes" id="UP000219860">
    <property type="component" value="Chromosome 9"/>
</dbReference>
<proteinExistence type="predicted"/>
<name>A0A122I9E2_PLABE</name>
<evidence type="ECO:0000313" key="3">
    <source>
        <dbReference type="EMBL" id="SCN25571.1"/>
    </source>
</evidence>
<dbReference type="VEuPathDB" id="PlasmoDB:PBANKA_0935100"/>
<dbReference type="Proteomes" id="UP000219974">
    <property type="component" value="Chromosome 9"/>
</dbReference>
<dbReference type="EMBL" id="LT608273">
    <property type="protein sequence ID" value="SCO60522.1"/>
    <property type="molecule type" value="Genomic_DNA"/>
</dbReference>
<organism evidence="1 6">
    <name type="scientific">Plasmodium berghei</name>
    <dbReference type="NCBI Taxonomy" id="5821"/>
    <lineage>
        <taxon>Eukaryota</taxon>
        <taxon>Sar</taxon>
        <taxon>Alveolata</taxon>
        <taxon>Apicomplexa</taxon>
        <taxon>Aconoidasida</taxon>
        <taxon>Haemosporida</taxon>
        <taxon>Plasmodiidae</taxon>
        <taxon>Plasmodium</taxon>
        <taxon>Plasmodium (Vinckeia)</taxon>
    </lineage>
</organism>
<evidence type="ECO:0000313" key="7">
    <source>
        <dbReference type="Proteomes" id="UP000219860"/>
    </source>
</evidence>
<sequence length="277" mass="33543">MNSLKRKLVLLGYESYDIEKDDFYCMILKIEEEKIRLYKPREREKLNYTKEKNYIEHILKYLKKLNINVTNINKTNINEIEIRKYILNNLTTLALLDEYKDLICFDDDAENDEYKNIQSNDEQAKYIEGNICDQTVTNFFELNYMNIFEKEEFEKNKDKLIILIDTINDIFKNYDIPLLKKDEIIKNNEIYNIISALHLLKEKLKTKEKMQNENYENLFNFNINVNNKEMADFVYILRYIFNEKLRDRKKNIKNIMNETQILTYNPIIDIKQGKVGR</sequence>
<protein>
    <recommendedName>
        <fullName evidence="11">RNA transcription, translation and transport factor protein</fullName>
    </recommendedName>
</protein>
<evidence type="ECO:0000313" key="4">
    <source>
        <dbReference type="EMBL" id="SCO60522.1"/>
    </source>
</evidence>
<dbReference type="Pfam" id="PF10036">
    <property type="entry name" value="RLL"/>
    <property type="match status" value="1"/>
</dbReference>
<evidence type="ECO:0000313" key="2">
    <source>
        <dbReference type="EMBL" id="SCM22648.1"/>
    </source>
</evidence>
<reference evidence="1 6" key="1">
    <citation type="submission" date="2016-02" db="EMBL/GenBank/DDBJ databases">
        <authorList>
            <consortium name="Pathogen Informatics"/>
        </authorList>
    </citation>
    <scope>NUCLEOTIDE SEQUENCE [LARGE SCALE GENOMIC DNA]</scope>
    <source>
        <strain evidence="1 6">K173</strain>
        <strain evidence="2 10">NK65 ny</strain>
        <strain evidence="3 9">NK65e</strain>
        <strain evidence="5 7">SP11 Antwerpcl1</strain>
        <strain evidence="4 8">SP11 RLL</strain>
    </source>
</reference>
<dbReference type="EMBL" id="LT160029">
    <property type="protein sequence ID" value="CXI45297.1"/>
    <property type="molecule type" value="Genomic_DNA"/>
</dbReference>
<dbReference type="EMBL" id="LT614635">
    <property type="protein sequence ID" value="SCN25571.1"/>
    <property type="molecule type" value="Genomic_DNA"/>
</dbReference>
<dbReference type="InterPro" id="IPR019265">
    <property type="entry name" value="RTRAF"/>
</dbReference>
<evidence type="ECO:0000313" key="1">
    <source>
        <dbReference type="EMBL" id="CXI45297.1"/>
    </source>
</evidence>
<accession>A0A122I9E2</accession>
<evidence type="ECO:0000313" key="9">
    <source>
        <dbReference type="Proteomes" id="UP000220214"/>
    </source>
</evidence>
<dbReference type="EMBL" id="LT608145">
    <property type="protein sequence ID" value="SCM22648.1"/>
    <property type="molecule type" value="Genomic_DNA"/>
</dbReference>
<dbReference type="OMA" id="FAYITRY"/>
<gene>
    <name evidence="1" type="ORF">PBK173_000215300</name>
    <name evidence="3" type="ORF">PBNK65E_000207500</name>
    <name evidence="2" type="ORF">PBNK65NY_000206700</name>
    <name evidence="5" type="ORF">PBSP11A_000206600</name>
    <name evidence="4" type="ORF">PBSP11RLL_000206400</name>
</gene>
<evidence type="ECO:0008006" key="11">
    <source>
        <dbReference type="Google" id="ProtNLM"/>
    </source>
</evidence>
<dbReference type="EMBL" id="LT608257">
    <property type="protein sequence ID" value="SCO62287.1"/>
    <property type="molecule type" value="Genomic_DNA"/>
</dbReference>
<evidence type="ECO:0000313" key="5">
    <source>
        <dbReference type="EMBL" id="SCO62287.1"/>
    </source>
</evidence>
<dbReference type="Proteomes" id="UP000516480">
    <property type="component" value="Chromosome 9"/>
</dbReference>
<evidence type="ECO:0000313" key="8">
    <source>
        <dbReference type="Proteomes" id="UP000219974"/>
    </source>
</evidence>
<dbReference type="Proteomes" id="UP000069549">
    <property type="component" value="Chromosome 9"/>
</dbReference>
<dbReference type="OrthoDB" id="514167at2759"/>